<dbReference type="RefSeq" id="WP_002684044.1">
    <property type="nucleotide sequence ID" value="NZ_JH600070.1"/>
</dbReference>
<evidence type="ECO:0000259" key="1">
    <source>
        <dbReference type="Pfam" id="PF13175"/>
    </source>
</evidence>
<evidence type="ECO:0000313" key="3">
    <source>
        <dbReference type="Proteomes" id="UP000005744"/>
    </source>
</evidence>
<dbReference type="Pfam" id="PF13175">
    <property type="entry name" value="AAA_15"/>
    <property type="match status" value="2"/>
</dbReference>
<dbReference type="STRING" id="395493.BegalDRAFT_0875"/>
<dbReference type="AlphaFoldDB" id="I3CDU0"/>
<reference evidence="2 3" key="1">
    <citation type="submission" date="2011-11" db="EMBL/GenBank/DDBJ databases">
        <title>Improved High-Quality Draft sequence of Beggiatoa alba B18lD.</title>
        <authorList>
            <consortium name="US DOE Joint Genome Institute"/>
            <person name="Lucas S."/>
            <person name="Han J."/>
            <person name="Lapidus A."/>
            <person name="Cheng J.-F."/>
            <person name="Goodwin L."/>
            <person name="Pitluck S."/>
            <person name="Peters L."/>
            <person name="Mikhailova N."/>
            <person name="Held B."/>
            <person name="Detter J.C."/>
            <person name="Han C."/>
            <person name="Tapia R."/>
            <person name="Land M."/>
            <person name="Hauser L."/>
            <person name="Kyrpides N."/>
            <person name="Ivanova N."/>
            <person name="Pagani I."/>
            <person name="Samuel K."/>
            <person name="Teske A."/>
            <person name="Mueller J."/>
            <person name="Woyke T."/>
        </authorList>
    </citation>
    <scope>NUCLEOTIDE SEQUENCE [LARGE SCALE GENOMIC DNA]</scope>
    <source>
        <strain evidence="2 3">B18LD</strain>
    </source>
</reference>
<gene>
    <name evidence="2" type="ORF">BegalDRAFT_0875</name>
</gene>
<feature type="domain" description="Endonuclease GajA/Old nuclease/RecF-like AAA" evidence="1">
    <location>
        <begin position="7"/>
        <end position="140"/>
    </location>
</feature>
<dbReference type="Gene3D" id="3.40.50.300">
    <property type="entry name" value="P-loop containing nucleotide triphosphate hydrolases"/>
    <property type="match status" value="1"/>
</dbReference>
<evidence type="ECO:0000313" key="2">
    <source>
        <dbReference type="EMBL" id="EIJ41783.1"/>
    </source>
</evidence>
<accession>I3CDU0</accession>
<dbReference type="InterPro" id="IPR027417">
    <property type="entry name" value="P-loop_NTPase"/>
</dbReference>
<keyword evidence="3" id="KW-1185">Reference proteome</keyword>
<dbReference type="SUPFAM" id="SSF52540">
    <property type="entry name" value="P-loop containing nucleoside triphosphate hydrolases"/>
    <property type="match status" value="1"/>
</dbReference>
<organism evidence="2 3">
    <name type="scientific">Beggiatoa alba B18LD</name>
    <dbReference type="NCBI Taxonomy" id="395493"/>
    <lineage>
        <taxon>Bacteria</taxon>
        <taxon>Pseudomonadati</taxon>
        <taxon>Pseudomonadota</taxon>
        <taxon>Gammaproteobacteria</taxon>
        <taxon>Thiotrichales</taxon>
        <taxon>Thiotrichaceae</taxon>
        <taxon>Beggiatoa</taxon>
    </lineage>
</organism>
<feature type="domain" description="Endonuclease GajA/Old nuclease/RecF-like AAA" evidence="1">
    <location>
        <begin position="241"/>
        <end position="350"/>
    </location>
</feature>
<protein>
    <recommendedName>
        <fullName evidence="1">Endonuclease GajA/Old nuclease/RecF-like AAA domain-containing protein</fullName>
    </recommendedName>
</protein>
<dbReference type="InterPro" id="IPR051396">
    <property type="entry name" value="Bact_Antivir_Def_Nuclease"/>
</dbReference>
<dbReference type="PANTHER" id="PTHR43581">
    <property type="entry name" value="ATP/GTP PHOSPHATASE"/>
    <property type="match status" value="1"/>
</dbReference>
<dbReference type="PANTHER" id="PTHR43581:SF2">
    <property type="entry name" value="EXCINUCLEASE ATPASE SUBUNIT"/>
    <property type="match status" value="1"/>
</dbReference>
<dbReference type="Proteomes" id="UP000005744">
    <property type="component" value="Unassembled WGS sequence"/>
</dbReference>
<dbReference type="CDD" id="cd00267">
    <property type="entry name" value="ABC_ATPase"/>
    <property type="match status" value="1"/>
</dbReference>
<dbReference type="OrthoDB" id="9815944at2"/>
<dbReference type="HOGENOM" id="CLU_040623_0_0_6"/>
<dbReference type="InterPro" id="IPR041685">
    <property type="entry name" value="AAA_GajA/Old/RecF-like"/>
</dbReference>
<sequence length="433" mass="49234">MNPSWTLEVEGFGKIKQASIAVKPLMLFVGDNNSGKSYLASLFWGVTEWMRRLDFSEDDIKTDIFLRNFLEQEKGKPEITITNEVFEHLLPFINKRLDSEKDTLIQRILNNQEINIKRLTIKNIILNESLVLYKDDHPNSVAILEKYKLKAKGDYFLLHKKAGHSHRGVSSPSILACAINALVIKFLFSLYFPASRTGFMLTYKSLIADSISSWGIDKEPKSRFSRPTIDFLQRLTKLEPKKDIYHNIAESLESEILNGQIISTAIVANDFSYQPQGTTQPLPLYLSSSLVTELAPLIIFLKYSSEYGAIILEEPEAHLHPAVQRILIRHLIKLVNRGIPVLITTHSDTIFQQVNNLISLYQHPKREKLQTEFGYHDDELIAPNEVSAYQFTNTPDGTDVEALKQVDGNGFAVPTFNQTILDLSKETIALQRD</sequence>
<name>I3CDU0_9GAMM</name>
<dbReference type="eggNOG" id="COG3593">
    <property type="taxonomic scope" value="Bacteria"/>
</dbReference>
<proteinExistence type="predicted"/>
<dbReference type="EMBL" id="JH600070">
    <property type="protein sequence ID" value="EIJ41783.1"/>
    <property type="molecule type" value="Genomic_DNA"/>
</dbReference>